<comment type="caution">
    <text evidence="2">The sequence shown here is derived from an EMBL/GenBank/DDBJ whole genome shotgun (WGS) entry which is preliminary data.</text>
</comment>
<sequence>MEEFDPVMQRPDPSGAYCVVAAVSRNNANTSEPRVTPKSDLHTYTANQKTRREAKCHKLRSRWPPVQKGACTVRVEAATATSIEAAVTGPQCKGEGPGGGERCPREFNA</sequence>
<evidence type="ECO:0000313" key="3">
    <source>
        <dbReference type="Proteomes" id="UP001153269"/>
    </source>
</evidence>
<name>A0A9N7VH22_PLEPL</name>
<feature type="region of interest" description="Disordered" evidence="1">
    <location>
        <begin position="88"/>
        <end position="109"/>
    </location>
</feature>
<keyword evidence="3" id="KW-1185">Reference proteome</keyword>
<evidence type="ECO:0000313" key="2">
    <source>
        <dbReference type="EMBL" id="CAB1452647.1"/>
    </source>
</evidence>
<dbReference type="Proteomes" id="UP001153269">
    <property type="component" value="Unassembled WGS sequence"/>
</dbReference>
<accession>A0A9N7VH22</accession>
<dbReference type="AlphaFoldDB" id="A0A9N7VH22"/>
<gene>
    <name evidence="2" type="ORF">PLEPLA_LOCUS40397</name>
</gene>
<protein>
    <submittedName>
        <fullName evidence="2">Uncharacterized protein</fullName>
    </submittedName>
</protein>
<dbReference type="EMBL" id="CADEAL010004136">
    <property type="protein sequence ID" value="CAB1452647.1"/>
    <property type="molecule type" value="Genomic_DNA"/>
</dbReference>
<organism evidence="2 3">
    <name type="scientific">Pleuronectes platessa</name>
    <name type="common">European plaice</name>
    <dbReference type="NCBI Taxonomy" id="8262"/>
    <lineage>
        <taxon>Eukaryota</taxon>
        <taxon>Metazoa</taxon>
        <taxon>Chordata</taxon>
        <taxon>Craniata</taxon>
        <taxon>Vertebrata</taxon>
        <taxon>Euteleostomi</taxon>
        <taxon>Actinopterygii</taxon>
        <taxon>Neopterygii</taxon>
        <taxon>Teleostei</taxon>
        <taxon>Neoteleostei</taxon>
        <taxon>Acanthomorphata</taxon>
        <taxon>Carangaria</taxon>
        <taxon>Pleuronectiformes</taxon>
        <taxon>Pleuronectoidei</taxon>
        <taxon>Pleuronectidae</taxon>
        <taxon>Pleuronectes</taxon>
    </lineage>
</organism>
<reference evidence="2" key="1">
    <citation type="submission" date="2020-03" db="EMBL/GenBank/DDBJ databases">
        <authorList>
            <person name="Weist P."/>
        </authorList>
    </citation>
    <scope>NUCLEOTIDE SEQUENCE</scope>
</reference>
<evidence type="ECO:0000256" key="1">
    <source>
        <dbReference type="SAM" id="MobiDB-lite"/>
    </source>
</evidence>
<proteinExistence type="predicted"/>